<keyword evidence="10" id="KW-1185">Reference proteome</keyword>
<feature type="transmembrane region" description="Helical" evidence="8">
    <location>
        <begin position="171"/>
        <end position="192"/>
    </location>
</feature>
<dbReference type="OMA" id="VDYQWAY"/>
<dbReference type="VEuPathDB" id="AmoebaDB:ACA1_072690"/>
<accession>L8HGU4</accession>
<dbReference type="STRING" id="1257118.L8HGU4"/>
<dbReference type="AlphaFoldDB" id="L8HGU4"/>
<dbReference type="InterPro" id="IPR006639">
    <property type="entry name" value="Preselin/SPP"/>
</dbReference>
<comment type="similarity">
    <text evidence="2">Belongs to the peptidase A22B family.</text>
</comment>
<feature type="transmembrane region" description="Helical" evidence="8">
    <location>
        <begin position="288"/>
        <end position="306"/>
    </location>
</feature>
<evidence type="ECO:0000256" key="4">
    <source>
        <dbReference type="ARBA" id="ARBA00022801"/>
    </source>
</evidence>
<dbReference type="PANTHER" id="PTHR12174:SF103">
    <property type="entry name" value="INTRAMEMBRANE PROTEASE (IMPAS) FAMILY"/>
    <property type="match status" value="1"/>
</dbReference>
<dbReference type="OrthoDB" id="19565at2759"/>
<dbReference type="PANTHER" id="PTHR12174">
    <property type="entry name" value="SIGNAL PEPTIDE PEPTIDASE"/>
    <property type="match status" value="1"/>
</dbReference>
<feature type="transmembrane region" description="Helical" evidence="8">
    <location>
        <begin position="52"/>
        <end position="73"/>
    </location>
</feature>
<dbReference type="RefSeq" id="XP_004353164.1">
    <property type="nucleotide sequence ID" value="XM_004353112.1"/>
</dbReference>
<dbReference type="Proteomes" id="UP000011083">
    <property type="component" value="Unassembled WGS sequence"/>
</dbReference>
<dbReference type="KEGG" id="acan:ACA1_072690"/>
<keyword evidence="4" id="KW-0378">Hydrolase</keyword>
<feature type="transmembrane region" description="Helical" evidence="8">
    <location>
        <begin position="124"/>
        <end position="143"/>
    </location>
</feature>
<protein>
    <submittedName>
        <fullName evidence="9">Signal peptide peptidase</fullName>
    </submittedName>
</protein>
<dbReference type="EMBL" id="KB007857">
    <property type="protein sequence ID" value="ELR23636.1"/>
    <property type="molecule type" value="Genomic_DNA"/>
</dbReference>
<dbReference type="GO" id="GO:0042500">
    <property type="term" value="F:aspartic endopeptidase activity, intramembrane cleaving"/>
    <property type="evidence" value="ECO:0007669"/>
    <property type="project" value="InterPro"/>
</dbReference>
<keyword evidence="5 8" id="KW-1133">Transmembrane helix</keyword>
<feature type="transmembrane region" description="Helical" evidence="8">
    <location>
        <begin position="257"/>
        <end position="282"/>
    </location>
</feature>
<dbReference type="Pfam" id="PF04258">
    <property type="entry name" value="Peptidase_A22B"/>
    <property type="match status" value="1"/>
</dbReference>
<feature type="transmembrane region" description="Helical" evidence="8">
    <location>
        <begin position="199"/>
        <end position="220"/>
    </location>
</feature>
<evidence type="ECO:0000256" key="5">
    <source>
        <dbReference type="ARBA" id="ARBA00022989"/>
    </source>
</evidence>
<evidence type="ECO:0000313" key="10">
    <source>
        <dbReference type="Proteomes" id="UP000011083"/>
    </source>
</evidence>
<dbReference type="SMART" id="SM00730">
    <property type="entry name" value="PSN"/>
    <property type="match status" value="1"/>
</dbReference>
<dbReference type="GO" id="GO:0016020">
    <property type="term" value="C:membrane"/>
    <property type="evidence" value="ECO:0007669"/>
    <property type="project" value="InterPro"/>
</dbReference>
<feature type="transmembrane region" description="Helical" evidence="8">
    <location>
        <begin position="12"/>
        <end position="32"/>
    </location>
</feature>
<evidence type="ECO:0000313" key="9">
    <source>
        <dbReference type="EMBL" id="ELR23636.1"/>
    </source>
</evidence>
<evidence type="ECO:0000256" key="3">
    <source>
        <dbReference type="ARBA" id="ARBA00022692"/>
    </source>
</evidence>
<proteinExistence type="inferred from homology"/>
<dbReference type="InterPro" id="IPR007369">
    <property type="entry name" value="Peptidase_A22B_SPP"/>
</dbReference>
<gene>
    <name evidence="9" type="ORF">ACA1_072690</name>
</gene>
<feature type="region of interest" description="Disordered" evidence="7">
    <location>
        <begin position="334"/>
        <end position="360"/>
    </location>
</feature>
<evidence type="ECO:0000256" key="6">
    <source>
        <dbReference type="ARBA" id="ARBA00023136"/>
    </source>
</evidence>
<keyword evidence="3 8" id="KW-0812">Transmembrane</keyword>
<keyword evidence="6 8" id="KW-0472">Membrane</keyword>
<name>L8HGU4_ACACF</name>
<reference evidence="9 10" key="1">
    <citation type="journal article" date="2013" name="Genome Biol.">
        <title>Genome of Acanthamoeba castellanii highlights extensive lateral gene transfer and early evolution of tyrosine kinase signaling.</title>
        <authorList>
            <person name="Clarke M."/>
            <person name="Lohan A.J."/>
            <person name="Liu B."/>
            <person name="Lagkouvardos I."/>
            <person name="Roy S."/>
            <person name="Zafar N."/>
            <person name="Bertelli C."/>
            <person name="Schilde C."/>
            <person name="Kianianmomeni A."/>
            <person name="Burglin T.R."/>
            <person name="Frech C."/>
            <person name="Turcotte B."/>
            <person name="Kopec K.O."/>
            <person name="Synnott J.M."/>
            <person name="Choo C."/>
            <person name="Paponov I."/>
            <person name="Finkler A."/>
            <person name="Soon Heng Tan C."/>
            <person name="Hutchins A.P."/>
            <person name="Weinmeier T."/>
            <person name="Rattei T."/>
            <person name="Chu J.S."/>
            <person name="Gimenez G."/>
            <person name="Irimia M."/>
            <person name="Rigden D.J."/>
            <person name="Fitzpatrick D.A."/>
            <person name="Lorenzo-Morales J."/>
            <person name="Bateman A."/>
            <person name="Chiu C.H."/>
            <person name="Tang P."/>
            <person name="Hegemann P."/>
            <person name="Fromm H."/>
            <person name="Raoult D."/>
            <person name="Greub G."/>
            <person name="Miranda-Saavedra D."/>
            <person name="Chen N."/>
            <person name="Nash P."/>
            <person name="Ginger M.L."/>
            <person name="Horn M."/>
            <person name="Schaap P."/>
            <person name="Caler L."/>
            <person name="Loftus B."/>
        </authorList>
    </citation>
    <scope>NUCLEOTIDE SEQUENCE [LARGE SCALE GENOMIC DNA]</scope>
    <source>
        <strain evidence="9 10">Neff</strain>
    </source>
</reference>
<dbReference type="GO" id="GO:0012505">
    <property type="term" value="C:endomembrane system"/>
    <property type="evidence" value="ECO:0007669"/>
    <property type="project" value="UniProtKB-SubCell"/>
</dbReference>
<feature type="transmembrane region" description="Helical" evidence="8">
    <location>
        <begin position="80"/>
        <end position="104"/>
    </location>
</feature>
<evidence type="ECO:0000256" key="8">
    <source>
        <dbReference type="SAM" id="Phobius"/>
    </source>
</evidence>
<evidence type="ECO:0000256" key="1">
    <source>
        <dbReference type="ARBA" id="ARBA00004127"/>
    </source>
</evidence>
<comment type="subcellular location">
    <subcellularLocation>
        <location evidence="1">Endomembrane system</location>
        <topology evidence="1">Multi-pass membrane protein</topology>
    </subcellularLocation>
</comment>
<feature type="transmembrane region" description="Helical" evidence="8">
    <location>
        <begin position="226"/>
        <end position="245"/>
    </location>
</feature>
<sequence length="382" mass="43174">FCRLLLLDPSWGLLLVVVLATLFIGAARSLSFLVVQTQQQSPEVREANELKIYMAVLLPVIGSAMLVVLFYFLDQLSVLLVGLFTLSAFVSVTYALSPLCAIIVRWTRLAPEYKVLWFWSERFPTSSLMGMPVALALVVAWLFTRYWLLTDVLALCLGVTAMAFLRLPNLMIASVVLWLFFFYDIFWVFLSAQFFGKNVMVHVATSLPSLPIILIIPRMFLKGYSLLGMGDIILPGLYLAFLYRFDYSRHQWTSWAFTGYFRVGLISYALGFVWTYVMLILLQIAQPALLYLVPSIMVPTVVMALIKKEFMLLWRGSASPVTIGRAAEERELEDLEAGTSKKSRSEVYEPVGAYPDSDEGRVSTAVKYTIDDESDDDAHHTQ</sequence>
<organism evidence="9 10">
    <name type="scientific">Acanthamoeba castellanii (strain ATCC 30010 / Neff)</name>
    <dbReference type="NCBI Taxonomy" id="1257118"/>
    <lineage>
        <taxon>Eukaryota</taxon>
        <taxon>Amoebozoa</taxon>
        <taxon>Discosea</taxon>
        <taxon>Longamoebia</taxon>
        <taxon>Centramoebida</taxon>
        <taxon>Acanthamoebidae</taxon>
        <taxon>Acanthamoeba</taxon>
    </lineage>
</organism>
<feature type="non-terminal residue" evidence="9">
    <location>
        <position position="1"/>
    </location>
</feature>
<evidence type="ECO:0000256" key="2">
    <source>
        <dbReference type="ARBA" id="ARBA00006859"/>
    </source>
</evidence>
<dbReference type="GeneID" id="14924618"/>
<evidence type="ECO:0000256" key="7">
    <source>
        <dbReference type="SAM" id="MobiDB-lite"/>
    </source>
</evidence>